<sequence length="379" mass="39221">MSTEPTANTSIFRRLLDAAGWPVLLVIFIPIAIILQYSGGGATAIFITAALGVIPTAALMGRATEELAARSGPGIGGLLNVTFGNAPELIIALIALEAGLHEVVKASIAGSIIGNILLVLGASMFFGGLGRDEQKFSARAAAAQTSMLFLALAAIVMPAVYELVVGPEGLPTPNQAIVNYGSSVETLSVIVAVVMLGAYGAGLIFSLKTHRRLFNPEPADMASVSASWSTRKSVTALAIAGLAVAGMSEILVGSIEETAQKLDISEFFIGAIIVAIVGNAAEHWVAVLAARKDQMNLAVNISIGSSAQIALFVAPVLILASHLLGPHPMALVFNGFELAALILSALLASQVTQDGRSTWFEGLQLLAVYAIIAFSFFIA</sequence>
<keyword evidence="4 9" id="KW-0812">Transmembrane</keyword>
<feature type="transmembrane region" description="Helical" evidence="9">
    <location>
        <begin position="75"/>
        <end position="96"/>
    </location>
</feature>
<evidence type="ECO:0000256" key="6">
    <source>
        <dbReference type="ARBA" id="ARBA00022989"/>
    </source>
</evidence>
<evidence type="ECO:0000256" key="5">
    <source>
        <dbReference type="ARBA" id="ARBA00022837"/>
    </source>
</evidence>
<dbReference type="GO" id="GO:0016020">
    <property type="term" value="C:membrane"/>
    <property type="evidence" value="ECO:0007669"/>
    <property type="project" value="InterPro"/>
</dbReference>
<dbReference type="InterPro" id="IPR004798">
    <property type="entry name" value="CAX-like"/>
</dbReference>
<evidence type="ECO:0000259" key="10">
    <source>
        <dbReference type="Pfam" id="PF01699"/>
    </source>
</evidence>
<organism evidence="11">
    <name type="scientific">freshwater metagenome</name>
    <dbReference type="NCBI Taxonomy" id="449393"/>
    <lineage>
        <taxon>unclassified sequences</taxon>
        <taxon>metagenomes</taxon>
        <taxon>ecological metagenomes</taxon>
    </lineage>
</organism>
<feature type="transmembrane region" description="Helical" evidence="9">
    <location>
        <begin position="297"/>
        <end position="323"/>
    </location>
</feature>
<comment type="subcellular location">
    <subcellularLocation>
        <location evidence="1">Endomembrane system</location>
        <topology evidence="1">Multi-pass membrane protein</topology>
    </subcellularLocation>
</comment>
<keyword evidence="3" id="KW-0109">Calcium transport</keyword>
<proteinExistence type="predicted"/>
<dbReference type="GO" id="GO:0006874">
    <property type="term" value="P:intracellular calcium ion homeostasis"/>
    <property type="evidence" value="ECO:0007669"/>
    <property type="project" value="TreeGrafter"/>
</dbReference>
<feature type="transmembrane region" description="Helical" evidence="9">
    <location>
        <begin position="108"/>
        <end position="129"/>
    </location>
</feature>
<protein>
    <submittedName>
        <fullName evidence="11">Unannotated protein</fullName>
    </submittedName>
</protein>
<accession>A0A6J7RWM4</accession>
<feature type="transmembrane region" description="Helical" evidence="9">
    <location>
        <begin position="329"/>
        <end position="347"/>
    </location>
</feature>
<gene>
    <name evidence="11" type="ORF">UFOPK4175_00571</name>
</gene>
<keyword evidence="2" id="KW-0813">Transport</keyword>
<feature type="transmembrane region" description="Helical" evidence="9">
    <location>
        <begin position="234"/>
        <end position="255"/>
    </location>
</feature>
<evidence type="ECO:0000256" key="8">
    <source>
        <dbReference type="ARBA" id="ARBA00023136"/>
    </source>
</evidence>
<dbReference type="InterPro" id="IPR044880">
    <property type="entry name" value="NCX_ion-bd_dom_sf"/>
</dbReference>
<dbReference type="AlphaFoldDB" id="A0A6J7RWM4"/>
<keyword evidence="8 9" id="KW-0472">Membrane</keyword>
<feature type="transmembrane region" description="Helical" evidence="9">
    <location>
        <begin position="187"/>
        <end position="207"/>
    </location>
</feature>
<evidence type="ECO:0000256" key="2">
    <source>
        <dbReference type="ARBA" id="ARBA00022448"/>
    </source>
</evidence>
<dbReference type="PANTHER" id="PTHR31503:SF22">
    <property type="entry name" value="VACUOLAR CALCIUM ION TRANSPORTER"/>
    <property type="match status" value="1"/>
</dbReference>
<dbReference type="Pfam" id="PF01699">
    <property type="entry name" value="Na_Ca_ex"/>
    <property type="match status" value="2"/>
</dbReference>
<evidence type="ECO:0000256" key="4">
    <source>
        <dbReference type="ARBA" id="ARBA00022692"/>
    </source>
</evidence>
<keyword evidence="6 9" id="KW-1133">Transmembrane helix</keyword>
<dbReference type="EMBL" id="CAFBPX010000079">
    <property type="protein sequence ID" value="CAB5033314.1"/>
    <property type="molecule type" value="Genomic_DNA"/>
</dbReference>
<evidence type="ECO:0000256" key="7">
    <source>
        <dbReference type="ARBA" id="ARBA00023065"/>
    </source>
</evidence>
<dbReference type="Gene3D" id="1.20.1420.30">
    <property type="entry name" value="NCX, central ion-binding region"/>
    <property type="match status" value="1"/>
</dbReference>
<dbReference type="InterPro" id="IPR004837">
    <property type="entry name" value="NaCa_Exmemb"/>
</dbReference>
<keyword evidence="7" id="KW-0406">Ion transport</keyword>
<feature type="transmembrane region" description="Helical" evidence="9">
    <location>
        <begin position="267"/>
        <end position="290"/>
    </location>
</feature>
<dbReference type="GO" id="GO:0012505">
    <property type="term" value="C:endomembrane system"/>
    <property type="evidence" value="ECO:0007669"/>
    <property type="project" value="UniProtKB-SubCell"/>
</dbReference>
<dbReference type="InterPro" id="IPR004713">
    <property type="entry name" value="CaH_exchang"/>
</dbReference>
<name>A0A6J7RWM4_9ZZZZ</name>
<evidence type="ECO:0000313" key="11">
    <source>
        <dbReference type="EMBL" id="CAB5033314.1"/>
    </source>
</evidence>
<evidence type="ECO:0000256" key="1">
    <source>
        <dbReference type="ARBA" id="ARBA00004127"/>
    </source>
</evidence>
<dbReference type="PANTHER" id="PTHR31503">
    <property type="entry name" value="VACUOLAR CALCIUM ION TRANSPORTER"/>
    <property type="match status" value="1"/>
</dbReference>
<feature type="transmembrane region" description="Helical" evidence="9">
    <location>
        <begin position="21"/>
        <end position="38"/>
    </location>
</feature>
<evidence type="ECO:0000256" key="9">
    <source>
        <dbReference type="SAM" id="Phobius"/>
    </source>
</evidence>
<dbReference type="NCBIfam" id="TIGR00378">
    <property type="entry name" value="cax"/>
    <property type="match status" value="1"/>
</dbReference>
<feature type="domain" description="Sodium/calcium exchanger membrane region" evidence="10">
    <location>
        <begin position="233"/>
        <end position="376"/>
    </location>
</feature>
<feature type="transmembrane region" description="Helical" evidence="9">
    <location>
        <begin position="141"/>
        <end position="161"/>
    </location>
</feature>
<feature type="transmembrane region" description="Helical" evidence="9">
    <location>
        <begin position="359"/>
        <end position="378"/>
    </location>
</feature>
<reference evidence="11" key="1">
    <citation type="submission" date="2020-05" db="EMBL/GenBank/DDBJ databases">
        <authorList>
            <person name="Chiriac C."/>
            <person name="Salcher M."/>
            <person name="Ghai R."/>
            <person name="Kavagutti S V."/>
        </authorList>
    </citation>
    <scope>NUCLEOTIDE SEQUENCE</scope>
</reference>
<feature type="transmembrane region" description="Helical" evidence="9">
    <location>
        <begin position="44"/>
        <end position="63"/>
    </location>
</feature>
<keyword evidence="5" id="KW-0106">Calcium</keyword>
<dbReference type="GO" id="GO:0015369">
    <property type="term" value="F:calcium:proton antiporter activity"/>
    <property type="evidence" value="ECO:0007669"/>
    <property type="project" value="InterPro"/>
</dbReference>
<feature type="domain" description="Sodium/calcium exchanger membrane region" evidence="10">
    <location>
        <begin position="42"/>
        <end position="207"/>
    </location>
</feature>
<evidence type="ECO:0000256" key="3">
    <source>
        <dbReference type="ARBA" id="ARBA00022568"/>
    </source>
</evidence>